<keyword evidence="9" id="KW-0732">Signal</keyword>
<keyword evidence="6" id="KW-1015">Disulfide bond</keyword>
<dbReference type="GO" id="GO:0016787">
    <property type="term" value="F:hydrolase activity"/>
    <property type="evidence" value="ECO:0007669"/>
    <property type="project" value="UniProtKB-KW"/>
</dbReference>
<feature type="signal peptide" evidence="9">
    <location>
        <begin position="1"/>
        <end position="28"/>
    </location>
</feature>
<protein>
    <recommendedName>
        <fullName evidence="2">ribonuclease T1</fullName>
        <ecNumber evidence="2">4.6.1.24</ecNumber>
    </recommendedName>
</protein>
<keyword evidence="5" id="KW-0378">Hydrolase</keyword>
<evidence type="ECO:0000256" key="8">
    <source>
        <dbReference type="ARBA" id="ARBA00034015"/>
    </source>
</evidence>
<keyword evidence="4" id="KW-0255">Endonuclease</keyword>
<dbReference type="GO" id="GO:0046589">
    <property type="term" value="F:ribonuclease T1 activity"/>
    <property type="evidence" value="ECO:0007669"/>
    <property type="project" value="UniProtKB-EC"/>
</dbReference>
<sequence length="197" mass="21823">MHSLRCLVLTLAVFLAGPACHLFAFAQADDVNAEDINITAPVPSDLEPQDPPSWNVLDIHAKSLEVKVKQNPTKELTCPKTDNGRNRQYAAHKYTVNQIQAAFRAGINLQSKGKQTGDNHYPHNFRNGDRLALGACGNTRTKSEFPIQIDGKTYSGGKVDAVPDRVIYEYKESKKTLEVWFCGIVRHGTGNNFLNCP</sequence>
<evidence type="ECO:0000313" key="11">
    <source>
        <dbReference type="Proteomes" id="UP000007963"/>
    </source>
</evidence>
<comment type="catalytic activity">
    <reaction evidence="8">
        <text>[RNA] containing guanosine + H2O = an [RNA fragment]-3'-guanosine-3'-phosphate + a 5'-hydroxy-ribonucleotide-3'-[RNA fragment].</text>
        <dbReference type="EC" id="4.6.1.24"/>
    </reaction>
</comment>
<dbReference type="SUPFAM" id="SSF53933">
    <property type="entry name" value="Microbial ribonucleases"/>
    <property type="match status" value="1"/>
</dbReference>
<dbReference type="InterPro" id="IPR016191">
    <property type="entry name" value="Ribonuclease/ribotoxin"/>
</dbReference>
<dbReference type="RefSeq" id="XP_001217443.1">
    <property type="nucleotide sequence ID" value="XM_001217442.1"/>
</dbReference>
<feature type="chain" id="PRO_5004170066" description="ribonuclease T1" evidence="9">
    <location>
        <begin position="29"/>
        <end position="197"/>
    </location>
</feature>
<comment type="similarity">
    <text evidence="1">Belongs to the ribonuclease N1/T1 family.</text>
</comment>
<evidence type="ECO:0000256" key="4">
    <source>
        <dbReference type="ARBA" id="ARBA00022759"/>
    </source>
</evidence>
<dbReference type="VEuPathDB" id="FungiDB:ATEG_08857"/>
<dbReference type="GeneID" id="4323312"/>
<evidence type="ECO:0000256" key="7">
    <source>
        <dbReference type="ARBA" id="ARBA00023239"/>
    </source>
</evidence>
<dbReference type="Proteomes" id="UP000007963">
    <property type="component" value="Unassembled WGS sequence"/>
</dbReference>
<dbReference type="Pfam" id="PF00545">
    <property type="entry name" value="Ribonuclease"/>
    <property type="match status" value="1"/>
</dbReference>
<evidence type="ECO:0000313" key="10">
    <source>
        <dbReference type="EMBL" id="EAU30989.1"/>
    </source>
</evidence>
<dbReference type="GO" id="GO:0003723">
    <property type="term" value="F:RNA binding"/>
    <property type="evidence" value="ECO:0007669"/>
    <property type="project" value="InterPro"/>
</dbReference>
<dbReference type="Gene3D" id="3.10.450.30">
    <property type="entry name" value="Microbial ribonucleases"/>
    <property type="match status" value="1"/>
</dbReference>
<proteinExistence type="inferred from homology"/>
<evidence type="ECO:0000256" key="2">
    <source>
        <dbReference type="ARBA" id="ARBA00012549"/>
    </source>
</evidence>
<name>Q0CBS7_ASPTN</name>
<evidence type="ECO:0000256" key="6">
    <source>
        <dbReference type="ARBA" id="ARBA00023157"/>
    </source>
</evidence>
<dbReference type="HOGENOM" id="CLU_1510445_0_0_1"/>
<gene>
    <name evidence="10" type="ORF">ATEG_08857</name>
</gene>
<evidence type="ECO:0000256" key="9">
    <source>
        <dbReference type="SAM" id="SignalP"/>
    </source>
</evidence>
<dbReference type="InterPro" id="IPR000026">
    <property type="entry name" value="N1-like"/>
</dbReference>
<keyword evidence="7" id="KW-0456">Lyase</keyword>
<dbReference type="PANTHER" id="PTHR42104:SF1">
    <property type="entry name" value="EXTRACELLULAR GUANYL-SPECIFIC RIBONUCLEASE RNTA (AFU_ORTHOLOGUE AFUA_4G03230)"/>
    <property type="match status" value="1"/>
</dbReference>
<evidence type="ECO:0000256" key="1">
    <source>
        <dbReference type="ARBA" id="ARBA00009006"/>
    </source>
</evidence>
<dbReference type="PANTHER" id="PTHR42104">
    <property type="entry name" value="EXTRACELLULAR GUANYL-SPECIFIC RIBONUCLEASE RNTA (AFU_ORTHOLOGUE AFUA_4G03230)"/>
    <property type="match status" value="1"/>
</dbReference>
<dbReference type="EC" id="4.6.1.24" evidence="2"/>
<organism evidence="10 11">
    <name type="scientific">Aspergillus terreus (strain NIH 2624 / FGSC A1156)</name>
    <dbReference type="NCBI Taxonomy" id="341663"/>
    <lineage>
        <taxon>Eukaryota</taxon>
        <taxon>Fungi</taxon>
        <taxon>Dikarya</taxon>
        <taxon>Ascomycota</taxon>
        <taxon>Pezizomycotina</taxon>
        <taxon>Eurotiomycetes</taxon>
        <taxon>Eurotiomycetidae</taxon>
        <taxon>Eurotiales</taxon>
        <taxon>Aspergillaceae</taxon>
        <taxon>Aspergillus</taxon>
        <taxon>Aspergillus subgen. Circumdati</taxon>
    </lineage>
</organism>
<reference evidence="11" key="1">
    <citation type="submission" date="2005-09" db="EMBL/GenBank/DDBJ databases">
        <title>Annotation of the Aspergillus terreus NIH2624 genome.</title>
        <authorList>
            <person name="Birren B.W."/>
            <person name="Lander E.S."/>
            <person name="Galagan J.E."/>
            <person name="Nusbaum C."/>
            <person name="Devon K."/>
            <person name="Henn M."/>
            <person name="Ma L.-J."/>
            <person name="Jaffe D.B."/>
            <person name="Butler J."/>
            <person name="Alvarez P."/>
            <person name="Gnerre S."/>
            <person name="Grabherr M."/>
            <person name="Kleber M."/>
            <person name="Mauceli E.W."/>
            <person name="Brockman W."/>
            <person name="Rounsley S."/>
            <person name="Young S.K."/>
            <person name="LaButti K."/>
            <person name="Pushparaj V."/>
            <person name="DeCaprio D."/>
            <person name="Crawford M."/>
            <person name="Koehrsen M."/>
            <person name="Engels R."/>
            <person name="Montgomery P."/>
            <person name="Pearson M."/>
            <person name="Howarth C."/>
            <person name="Larson L."/>
            <person name="Luoma S."/>
            <person name="White J."/>
            <person name="Alvarado L."/>
            <person name="Kodira C.D."/>
            <person name="Zeng Q."/>
            <person name="Oleary S."/>
            <person name="Yandava C."/>
            <person name="Denning D.W."/>
            <person name="Nierman W.C."/>
            <person name="Milne T."/>
            <person name="Madden K."/>
        </authorList>
    </citation>
    <scope>NUCLEOTIDE SEQUENCE [LARGE SCALE GENOMIC DNA]</scope>
    <source>
        <strain evidence="11">NIH 2624 / FGSC A1156</strain>
    </source>
</reference>
<keyword evidence="3" id="KW-0540">Nuclease</keyword>
<dbReference type="AlphaFoldDB" id="Q0CBS7"/>
<accession>Q0CBS7</accession>
<evidence type="ECO:0000256" key="3">
    <source>
        <dbReference type="ARBA" id="ARBA00022722"/>
    </source>
</evidence>
<dbReference type="OrthoDB" id="5425539at2759"/>
<evidence type="ECO:0000256" key="5">
    <source>
        <dbReference type="ARBA" id="ARBA00022801"/>
    </source>
</evidence>
<dbReference type="EMBL" id="CH476606">
    <property type="protein sequence ID" value="EAU30989.1"/>
    <property type="molecule type" value="Genomic_DNA"/>
</dbReference>